<accession>A0A6A6WVK0</accession>
<comment type="similarity">
    <text evidence="1">Belongs to the peptidase C15 family.</text>
</comment>
<dbReference type="SUPFAM" id="SSF53182">
    <property type="entry name" value="Pyrrolidone carboxyl peptidase (pyroglutamate aminopeptidase)"/>
    <property type="match status" value="1"/>
</dbReference>
<dbReference type="GO" id="GO:0008234">
    <property type="term" value="F:cysteine-type peptidase activity"/>
    <property type="evidence" value="ECO:0007669"/>
    <property type="project" value="UniProtKB-KW"/>
</dbReference>
<dbReference type="Pfam" id="PF01470">
    <property type="entry name" value="Peptidase_C15"/>
    <property type="match status" value="1"/>
</dbReference>
<dbReference type="GO" id="GO:0006508">
    <property type="term" value="P:proteolysis"/>
    <property type="evidence" value="ECO:0007669"/>
    <property type="project" value="UniProtKB-KW"/>
</dbReference>
<proteinExistence type="inferred from homology"/>
<evidence type="ECO:0000256" key="3">
    <source>
        <dbReference type="ARBA" id="ARBA00022801"/>
    </source>
</evidence>
<evidence type="ECO:0000256" key="4">
    <source>
        <dbReference type="ARBA" id="ARBA00022807"/>
    </source>
</evidence>
<evidence type="ECO:0000256" key="1">
    <source>
        <dbReference type="ARBA" id="ARBA00006641"/>
    </source>
</evidence>
<dbReference type="PANTHER" id="PTHR23402:SF1">
    <property type="entry name" value="PYROGLUTAMYL-PEPTIDASE I"/>
    <property type="match status" value="1"/>
</dbReference>
<evidence type="ECO:0000256" key="2">
    <source>
        <dbReference type="ARBA" id="ARBA00022670"/>
    </source>
</evidence>
<organism evidence="6 7">
    <name type="scientific">Melanomma pulvis-pyrius CBS 109.77</name>
    <dbReference type="NCBI Taxonomy" id="1314802"/>
    <lineage>
        <taxon>Eukaryota</taxon>
        <taxon>Fungi</taxon>
        <taxon>Dikarya</taxon>
        <taxon>Ascomycota</taxon>
        <taxon>Pezizomycotina</taxon>
        <taxon>Dothideomycetes</taxon>
        <taxon>Pleosporomycetidae</taxon>
        <taxon>Pleosporales</taxon>
        <taxon>Melanommataceae</taxon>
        <taxon>Melanomma</taxon>
    </lineage>
</organism>
<reference evidence="6" key="1">
    <citation type="journal article" date="2020" name="Stud. Mycol.">
        <title>101 Dothideomycetes genomes: a test case for predicting lifestyles and emergence of pathogens.</title>
        <authorList>
            <person name="Haridas S."/>
            <person name="Albert R."/>
            <person name="Binder M."/>
            <person name="Bloem J."/>
            <person name="Labutti K."/>
            <person name="Salamov A."/>
            <person name="Andreopoulos B."/>
            <person name="Baker S."/>
            <person name="Barry K."/>
            <person name="Bills G."/>
            <person name="Bluhm B."/>
            <person name="Cannon C."/>
            <person name="Castanera R."/>
            <person name="Culley D."/>
            <person name="Daum C."/>
            <person name="Ezra D."/>
            <person name="Gonzalez J."/>
            <person name="Henrissat B."/>
            <person name="Kuo A."/>
            <person name="Liang C."/>
            <person name="Lipzen A."/>
            <person name="Lutzoni F."/>
            <person name="Magnuson J."/>
            <person name="Mondo S."/>
            <person name="Nolan M."/>
            <person name="Ohm R."/>
            <person name="Pangilinan J."/>
            <person name="Park H.-J."/>
            <person name="Ramirez L."/>
            <person name="Alfaro M."/>
            <person name="Sun H."/>
            <person name="Tritt A."/>
            <person name="Yoshinaga Y."/>
            <person name="Zwiers L.-H."/>
            <person name="Turgeon B."/>
            <person name="Goodwin S."/>
            <person name="Spatafora J."/>
            <person name="Crous P."/>
            <person name="Grigoriev I."/>
        </authorList>
    </citation>
    <scope>NUCLEOTIDE SEQUENCE</scope>
    <source>
        <strain evidence="6">CBS 109.77</strain>
    </source>
</reference>
<dbReference type="InterPro" id="IPR016125">
    <property type="entry name" value="Peptidase_C15-like"/>
</dbReference>
<feature type="region of interest" description="Disordered" evidence="5">
    <location>
        <begin position="146"/>
        <end position="186"/>
    </location>
</feature>
<keyword evidence="3" id="KW-0378">Hydrolase</keyword>
<evidence type="ECO:0000256" key="5">
    <source>
        <dbReference type="SAM" id="MobiDB-lite"/>
    </source>
</evidence>
<dbReference type="Proteomes" id="UP000799757">
    <property type="component" value="Unassembled WGS sequence"/>
</dbReference>
<dbReference type="OrthoDB" id="407146at2759"/>
<gene>
    <name evidence="6" type="ORF">K505DRAFT_329304</name>
</gene>
<keyword evidence="4" id="KW-0788">Thiol protease</keyword>
<dbReference type="AlphaFoldDB" id="A0A6A6WVK0"/>
<evidence type="ECO:0000313" key="7">
    <source>
        <dbReference type="Proteomes" id="UP000799757"/>
    </source>
</evidence>
<keyword evidence="7" id="KW-1185">Reference proteome</keyword>
<sequence>MTERKQAKVLITGFGPFLDILTNPAWEVSRRLPPTLTTPTSSTTTRLIVPDFPIPAKYHDILTTTPALIKEHNPDIVVHIGLAHGRTWFAVEKGAQKEGYHEVLDMGRKVFTRAENKKLWGKEVGRLESTLELEVAVEAWSEEVRGVGLPPRDSSSGPGVGGEAKERGKKGKQKTKEAADSYSNAKGKSAREQVDVRLSDDVGNYVCGFMYYVSLLEMQRSTGRMDTVFFHVPYLESEEEVLVGVRVAEALIRALVGVWEES</sequence>
<dbReference type="PANTHER" id="PTHR23402">
    <property type="entry name" value="PROTEASE FAMILY C15 PYROGLUTAMYL-PEPTIDASE I-RELATED"/>
    <property type="match status" value="1"/>
</dbReference>
<name>A0A6A6WVK0_9PLEO</name>
<dbReference type="Gene3D" id="3.40.630.20">
    <property type="entry name" value="Peptidase C15, pyroglutamyl peptidase I-like"/>
    <property type="match status" value="1"/>
</dbReference>
<dbReference type="EMBL" id="MU002262">
    <property type="protein sequence ID" value="KAF2787953.1"/>
    <property type="molecule type" value="Genomic_DNA"/>
</dbReference>
<dbReference type="InterPro" id="IPR036440">
    <property type="entry name" value="Peptidase_C15-like_sf"/>
</dbReference>
<protein>
    <submittedName>
        <fullName evidence="6">Peptidase C15, pyroglutamyl peptidase I-like protein</fullName>
    </submittedName>
</protein>
<evidence type="ECO:0000313" key="6">
    <source>
        <dbReference type="EMBL" id="KAF2787953.1"/>
    </source>
</evidence>
<keyword evidence="2" id="KW-0645">Protease</keyword>